<dbReference type="Proteomes" id="UP000001941">
    <property type="component" value="Chromosome"/>
</dbReference>
<dbReference type="InterPro" id="IPR013216">
    <property type="entry name" value="Methyltransf_11"/>
</dbReference>
<dbReference type="HOGENOM" id="CLU_037990_4_0_2"/>
<evidence type="ECO:0000313" key="2">
    <source>
        <dbReference type="EMBL" id="ABD39981.1"/>
    </source>
</evidence>
<dbReference type="AlphaFoldDB" id="Q2FPU4"/>
<dbReference type="InParanoid" id="Q2FPU4"/>
<dbReference type="Gene3D" id="3.40.50.150">
    <property type="entry name" value="Vaccinia Virus protein VP39"/>
    <property type="match status" value="1"/>
</dbReference>
<dbReference type="EnsemblBacteria" id="ABD39981">
    <property type="protein sequence ID" value="ABD39981"/>
    <property type="gene ID" value="Mhun_0208"/>
</dbReference>
<accession>Q2FPU4</accession>
<evidence type="ECO:0000259" key="1">
    <source>
        <dbReference type="Pfam" id="PF08241"/>
    </source>
</evidence>
<keyword evidence="2" id="KW-0808">Transferase</keyword>
<dbReference type="EMBL" id="CP000254">
    <property type="protein sequence ID" value="ABD39981.1"/>
    <property type="molecule type" value="Genomic_DNA"/>
</dbReference>
<dbReference type="CDD" id="cd02440">
    <property type="entry name" value="AdoMet_MTases"/>
    <property type="match status" value="1"/>
</dbReference>
<dbReference type="SUPFAM" id="SSF53335">
    <property type="entry name" value="S-adenosyl-L-methionine-dependent methyltransferases"/>
    <property type="match status" value="1"/>
</dbReference>
<gene>
    <name evidence="2" type="ordered locus">Mhun_0208</name>
</gene>
<dbReference type="PANTHER" id="PTHR43591:SF24">
    <property type="entry name" value="2-METHOXY-6-POLYPRENYL-1,4-BENZOQUINOL METHYLASE, MITOCHONDRIAL"/>
    <property type="match status" value="1"/>
</dbReference>
<dbReference type="KEGG" id="mhu:Mhun_0208"/>
<dbReference type="GO" id="GO:0032259">
    <property type="term" value="P:methylation"/>
    <property type="evidence" value="ECO:0007669"/>
    <property type="project" value="UniProtKB-KW"/>
</dbReference>
<dbReference type="GeneID" id="3923864"/>
<dbReference type="PANTHER" id="PTHR43591">
    <property type="entry name" value="METHYLTRANSFERASE"/>
    <property type="match status" value="1"/>
</dbReference>
<dbReference type="Pfam" id="PF08241">
    <property type="entry name" value="Methyltransf_11"/>
    <property type="match status" value="1"/>
</dbReference>
<dbReference type="GO" id="GO:0008757">
    <property type="term" value="F:S-adenosylmethionine-dependent methyltransferase activity"/>
    <property type="evidence" value="ECO:0007669"/>
    <property type="project" value="InterPro"/>
</dbReference>
<evidence type="ECO:0000313" key="3">
    <source>
        <dbReference type="Proteomes" id="UP000001941"/>
    </source>
</evidence>
<dbReference type="RefSeq" id="WP_011447276.1">
    <property type="nucleotide sequence ID" value="NC_007796.1"/>
</dbReference>
<dbReference type="STRING" id="323259.Mhun_0208"/>
<name>Q2FPU4_METHJ</name>
<keyword evidence="3" id="KW-1185">Reference proteome</keyword>
<organism evidence="2 3">
    <name type="scientific">Methanospirillum hungatei JF-1 (strain ATCC 27890 / DSM 864 / NBRC 100397 / JF-1)</name>
    <dbReference type="NCBI Taxonomy" id="323259"/>
    <lineage>
        <taxon>Archaea</taxon>
        <taxon>Methanobacteriati</taxon>
        <taxon>Methanobacteriota</taxon>
        <taxon>Stenosarchaea group</taxon>
        <taxon>Methanomicrobia</taxon>
        <taxon>Methanomicrobiales</taxon>
        <taxon>Methanospirillaceae</taxon>
        <taxon>Methanospirillum</taxon>
    </lineage>
</organism>
<protein>
    <submittedName>
        <fullName evidence="2">UbiE/COQ5 methyltransferase</fullName>
    </submittedName>
</protein>
<feature type="domain" description="Methyltransferase type 11" evidence="1">
    <location>
        <begin position="49"/>
        <end position="144"/>
    </location>
</feature>
<keyword evidence="2" id="KW-0489">Methyltransferase</keyword>
<dbReference type="OrthoDB" id="147504at2157"/>
<dbReference type="eggNOG" id="arCOG03526">
    <property type="taxonomic scope" value="Archaea"/>
</dbReference>
<proteinExistence type="predicted"/>
<reference evidence="3" key="1">
    <citation type="journal article" date="2016" name="Stand. Genomic Sci.">
        <title>Complete genome sequence of Methanospirillum hungatei type strain JF1.</title>
        <authorList>
            <person name="Gunsalus R.P."/>
            <person name="Cook L.E."/>
            <person name="Crable B."/>
            <person name="Rohlin L."/>
            <person name="McDonald E."/>
            <person name="Mouttaki H."/>
            <person name="Sieber J.R."/>
            <person name="Poweleit N."/>
            <person name="Zhou H."/>
            <person name="Lapidus A.L."/>
            <person name="Daligault H.E."/>
            <person name="Land M."/>
            <person name="Gilna P."/>
            <person name="Ivanova N."/>
            <person name="Kyrpides N."/>
            <person name="Culley D.E."/>
            <person name="McInerney M.J."/>
        </authorList>
    </citation>
    <scope>NUCLEOTIDE SEQUENCE [LARGE SCALE GENOMIC DNA]</scope>
    <source>
        <strain evidence="3">ATCC 27890 / DSM 864 / NBRC 100397 / JF-1</strain>
    </source>
</reference>
<dbReference type="InterPro" id="IPR029063">
    <property type="entry name" value="SAM-dependent_MTases_sf"/>
</dbReference>
<sequence length="250" mass="28237">MKESIVSYWNSGAFRYNSGVERFLKSEKGTAGWKSLFSEYLGTAPLKILDVGTGPGSISIPLASMGHMVTAVDLSDNMLDLARKNAVASNVIVDFRKGDAENLPFDDNTFDAVVNRWVLWTVPDPTSALREWTRVVKPGGRVCIIDGNWYSGRKTFVQKVWKQASRLYISIRERRNAWKNIDPEVIQDLWSTHANRPEDDMVLFQNAGLSDVQVFMDVNQRAFTLGDHLRMGHWGPTFLVMGVKPQILKE</sequence>